<dbReference type="Pfam" id="PF07669">
    <property type="entry name" value="Eco57I"/>
    <property type="match status" value="1"/>
</dbReference>
<dbReference type="RefSeq" id="WP_000398296.1">
    <property type="nucleotide sequence ID" value="NZ_CP051505.1"/>
</dbReference>
<evidence type="ECO:0000256" key="3">
    <source>
        <dbReference type="ARBA" id="ARBA00022679"/>
    </source>
</evidence>
<keyword evidence="5" id="KW-0680">Restriction system</keyword>
<evidence type="ECO:0000256" key="7">
    <source>
        <dbReference type="ARBA" id="ARBA00047942"/>
    </source>
</evidence>
<keyword evidence="6" id="KW-0238">DNA-binding</keyword>
<keyword evidence="4" id="KW-0949">S-adenosyl-L-methionine</keyword>
<dbReference type="GO" id="GO:0003677">
    <property type="term" value="F:DNA binding"/>
    <property type="evidence" value="ECO:0007669"/>
    <property type="project" value="UniProtKB-KW"/>
</dbReference>
<feature type="domain" description="Type II methyltransferase M.TaqI-like" evidence="8">
    <location>
        <begin position="72"/>
        <end position="172"/>
    </location>
</feature>
<dbReference type="InterPro" id="IPR002052">
    <property type="entry name" value="DNA_methylase_N6_adenine_CS"/>
</dbReference>
<dbReference type="GO" id="GO:0032259">
    <property type="term" value="P:methylation"/>
    <property type="evidence" value="ECO:0007669"/>
    <property type="project" value="UniProtKB-KW"/>
</dbReference>
<evidence type="ECO:0000256" key="5">
    <source>
        <dbReference type="ARBA" id="ARBA00022747"/>
    </source>
</evidence>
<evidence type="ECO:0000256" key="2">
    <source>
        <dbReference type="ARBA" id="ARBA00022603"/>
    </source>
</evidence>
<sequence length="386" mass="44895">MEGFLYQLDIKTLGQVFTPKNIVDFMLTLKHNHGSVLEPSAGDGSFLKRLKKAVGIEIDPKICPKNALCMDFFDYPLENQFDTIIGNPPYVKHKDIAPSAKEKLNYSLFDERSNLYLFFIEKAIKHLKPKGELIFITPRDFLKSTSSVKLNELIYKEGTITHFFELGDQKVFPNAMPNCVIFRFCKGNFSRITNDCLQFVCKKGILYFLNQSYTQKLSEVFKVKVGAVSGCDKIFKNEKYGNLEFVTSITKRTNVLEKMVFVNKPNDYLLQHKDSLMQRKIKKFNEANWFEWGRMHHISPKKRIYVNTKTRQKNPFFIHQCPNYDGSILALFPYNQNLDLQKLCDKLNAINWQELGFVCDGRFLFSQRSLENALLPKDFLNEDKTC</sequence>
<dbReference type="SUPFAM" id="SSF53335">
    <property type="entry name" value="S-adenosyl-L-methionine-dependent methyltransferases"/>
    <property type="match status" value="1"/>
</dbReference>
<evidence type="ECO:0000256" key="1">
    <source>
        <dbReference type="ARBA" id="ARBA00011900"/>
    </source>
</evidence>
<accession>A0AAE7TRB7</accession>
<dbReference type="InterPro" id="IPR050953">
    <property type="entry name" value="N4_N6_ade-DNA_methylase"/>
</dbReference>
<dbReference type="EMBL" id="CP051505">
    <property type="protein sequence ID" value="QQX49769.1"/>
    <property type="molecule type" value="Genomic_DNA"/>
</dbReference>
<dbReference type="InterPro" id="IPR029063">
    <property type="entry name" value="SAM-dependent_MTases_sf"/>
</dbReference>
<dbReference type="PANTHER" id="PTHR33841">
    <property type="entry name" value="DNA METHYLTRANSFERASE YEEA-RELATED"/>
    <property type="match status" value="1"/>
</dbReference>
<dbReference type="CDD" id="cd02440">
    <property type="entry name" value="AdoMet_MTases"/>
    <property type="match status" value="1"/>
</dbReference>
<dbReference type="InterPro" id="IPR011639">
    <property type="entry name" value="MethylTrfase_TaqI-like_dom"/>
</dbReference>
<comment type="catalytic activity">
    <reaction evidence="7">
        <text>a 2'-deoxyadenosine in DNA + S-adenosyl-L-methionine = an N(6)-methyl-2'-deoxyadenosine in DNA + S-adenosyl-L-homocysteine + H(+)</text>
        <dbReference type="Rhea" id="RHEA:15197"/>
        <dbReference type="Rhea" id="RHEA-COMP:12418"/>
        <dbReference type="Rhea" id="RHEA-COMP:12419"/>
        <dbReference type="ChEBI" id="CHEBI:15378"/>
        <dbReference type="ChEBI" id="CHEBI:57856"/>
        <dbReference type="ChEBI" id="CHEBI:59789"/>
        <dbReference type="ChEBI" id="CHEBI:90615"/>
        <dbReference type="ChEBI" id="CHEBI:90616"/>
        <dbReference type="EC" id="2.1.1.72"/>
    </reaction>
</comment>
<keyword evidence="3" id="KW-0808">Transferase</keyword>
<proteinExistence type="predicted"/>
<name>A0AAE7TRB7_HELPX</name>
<gene>
    <name evidence="9" type="ORF">HG562_04585</name>
</gene>
<evidence type="ECO:0000256" key="4">
    <source>
        <dbReference type="ARBA" id="ARBA00022691"/>
    </source>
</evidence>
<protein>
    <recommendedName>
        <fullName evidence="1">site-specific DNA-methyltransferase (adenine-specific)</fullName>
        <ecNumber evidence="1">2.1.1.72</ecNumber>
    </recommendedName>
</protein>
<keyword evidence="2 9" id="KW-0489">Methyltransferase</keyword>
<dbReference type="PROSITE" id="PS00092">
    <property type="entry name" value="N6_MTASE"/>
    <property type="match status" value="1"/>
</dbReference>
<organism evidence="9 10">
    <name type="scientific">Helicobacter pylori</name>
    <name type="common">Campylobacter pylori</name>
    <dbReference type="NCBI Taxonomy" id="210"/>
    <lineage>
        <taxon>Bacteria</taxon>
        <taxon>Pseudomonadati</taxon>
        <taxon>Campylobacterota</taxon>
        <taxon>Epsilonproteobacteria</taxon>
        <taxon>Campylobacterales</taxon>
        <taxon>Helicobacteraceae</taxon>
        <taxon>Helicobacter</taxon>
    </lineage>
</organism>
<evidence type="ECO:0000256" key="6">
    <source>
        <dbReference type="ARBA" id="ARBA00023125"/>
    </source>
</evidence>
<dbReference type="PRINTS" id="PR00507">
    <property type="entry name" value="N12N6MTFRASE"/>
</dbReference>
<evidence type="ECO:0000313" key="9">
    <source>
        <dbReference type="EMBL" id="QQX49769.1"/>
    </source>
</evidence>
<dbReference type="GO" id="GO:0009307">
    <property type="term" value="P:DNA restriction-modification system"/>
    <property type="evidence" value="ECO:0007669"/>
    <property type="project" value="UniProtKB-KW"/>
</dbReference>
<dbReference type="PANTHER" id="PTHR33841:SF6">
    <property type="entry name" value="TYPE II METHYLTRANSFERASE M.HINDII"/>
    <property type="match status" value="1"/>
</dbReference>
<dbReference type="EC" id="2.1.1.72" evidence="1"/>
<dbReference type="Proteomes" id="UP000595660">
    <property type="component" value="Chromosome"/>
</dbReference>
<reference evidence="9 10" key="1">
    <citation type="journal article" date="2020" name="Front. Microbiol.">
        <title>Identification of New Helicobacter pylori Subpopulations in Native Americans and Mestizos From Peru.</title>
        <authorList>
            <person name="Gutierrez-Escobar A.J."/>
            <person name="Velapatino B."/>
            <person name="Borda V."/>
            <person name="Rabkin C.S."/>
            <person name="Tarazona-Santos E."/>
            <person name="Cabrera L."/>
            <person name="Cok J."/>
            <person name="Hooper C.C."/>
            <person name="Jahuira-Arias H."/>
            <person name="Herrera P."/>
            <person name="Noureen M."/>
            <person name="Wang D."/>
            <person name="Romero-Gallo J."/>
            <person name="Tran B."/>
            <person name="Peek R.M. Jr"/>
            <person name="Berg D.E."/>
            <person name="Gilman R.H."/>
            <person name="Camargo M.C."/>
        </authorList>
    </citation>
    <scope>NUCLEOTIDE SEQUENCE [LARGE SCALE GENOMIC DNA]</scope>
    <source>
        <strain evidence="9 10">SHIM-010</strain>
    </source>
</reference>
<dbReference type="Gene3D" id="3.40.50.150">
    <property type="entry name" value="Vaccinia Virus protein VP39"/>
    <property type="match status" value="1"/>
</dbReference>
<dbReference type="AlphaFoldDB" id="A0AAE7TRB7"/>
<evidence type="ECO:0000313" key="10">
    <source>
        <dbReference type="Proteomes" id="UP000595660"/>
    </source>
</evidence>
<dbReference type="GO" id="GO:0009007">
    <property type="term" value="F:site-specific DNA-methyltransferase (adenine-specific) activity"/>
    <property type="evidence" value="ECO:0007669"/>
    <property type="project" value="UniProtKB-EC"/>
</dbReference>
<evidence type="ECO:0000259" key="8">
    <source>
        <dbReference type="Pfam" id="PF07669"/>
    </source>
</evidence>